<keyword evidence="2" id="KW-1185">Reference proteome</keyword>
<dbReference type="Proteomes" id="UP000632322">
    <property type="component" value="Unassembled WGS sequence"/>
</dbReference>
<reference evidence="2" key="1">
    <citation type="journal article" date="2019" name="Int. J. Syst. Evol. Microbiol.">
        <title>The Global Catalogue of Microorganisms (GCM) 10K type strain sequencing project: providing services to taxonomists for standard genome sequencing and annotation.</title>
        <authorList>
            <consortium name="The Broad Institute Genomics Platform"/>
            <consortium name="The Broad Institute Genome Sequencing Center for Infectious Disease"/>
            <person name="Wu L."/>
            <person name="Ma J."/>
        </authorList>
    </citation>
    <scope>NUCLEOTIDE SEQUENCE [LARGE SCALE GENOMIC DNA]</scope>
    <source>
        <strain evidence="2">CGMCC 1.15472</strain>
    </source>
</reference>
<evidence type="ECO:0000313" key="1">
    <source>
        <dbReference type="EMBL" id="GGC28263.1"/>
    </source>
</evidence>
<accession>A0ABQ1LTU8</accession>
<proteinExistence type="predicted"/>
<protein>
    <submittedName>
        <fullName evidence="1">Uncharacterized protein</fullName>
    </submittedName>
</protein>
<organism evidence="1 2">
    <name type="scientific">Brevibacterium sediminis</name>
    <dbReference type="NCBI Taxonomy" id="1857024"/>
    <lineage>
        <taxon>Bacteria</taxon>
        <taxon>Bacillati</taxon>
        <taxon>Actinomycetota</taxon>
        <taxon>Actinomycetes</taxon>
        <taxon>Micrococcales</taxon>
        <taxon>Brevibacteriaceae</taxon>
        <taxon>Brevibacterium</taxon>
    </lineage>
</organism>
<evidence type="ECO:0000313" key="2">
    <source>
        <dbReference type="Proteomes" id="UP000632322"/>
    </source>
</evidence>
<gene>
    <name evidence="1" type="ORF">GCM10010974_08500</name>
</gene>
<sequence length="247" mass="27846">MWGEEGLYLGRDGQELWSVPSVKSSAVKFGKTLCRECNNARSQPFDEAYDKYAKYVWEHARSLSRAKQIDWADVYGPDWQESVRDLGKYFIKATGCWMADGGFSPPAVFVQFLEGGPLVDAAVMPMRQQSATLAYRAMRLGGELDFDRGIGFLDGKAWLNSERTDLAGFDQISYISDICVRVAWHDQGGPGPVFWDTRVPPLTVMPAMFSQRVLAMRIGIRSLRERMVGILRRRDTAGAERGQSDRE</sequence>
<name>A0ABQ1LTU8_9MICO</name>
<dbReference type="EMBL" id="BMJG01000001">
    <property type="protein sequence ID" value="GGC28263.1"/>
    <property type="molecule type" value="Genomic_DNA"/>
</dbReference>
<comment type="caution">
    <text evidence="1">The sequence shown here is derived from an EMBL/GenBank/DDBJ whole genome shotgun (WGS) entry which is preliminary data.</text>
</comment>